<feature type="binding site" evidence="2">
    <location>
        <position position="371"/>
    </location>
    <ligand>
        <name>Fe cation</name>
        <dbReference type="ChEBI" id="CHEBI:24875"/>
    </ligand>
</feature>
<keyword evidence="2 4" id="KW-1133">Transmembrane helix</keyword>
<keyword evidence="2 3" id="KW-0802">TPR repeat</keyword>
<dbReference type="HAMAP" id="MF_00994">
    <property type="entry name" value="LPS_assembly_LapB"/>
    <property type="match status" value="1"/>
</dbReference>
<comment type="function">
    <text evidence="2">Modulates cellular lipopolysaccharide (LPS) levels by regulating LpxC, which is involved in lipid A biosynthesis. May act by modulating the proteolytic activity of FtsH towards LpxC. May also coordinate assembly of proteins involved in LPS synthesis at the plasma membrane.</text>
</comment>
<organism evidence="6 7">
    <name type="scientific">Candidatus Methylopumilus universalis</name>
    <dbReference type="NCBI Taxonomy" id="2588536"/>
    <lineage>
        <taxon>Bacteria</taxon>
        <taxon>Pseudomonadati</taxon>
        <taxon>Pseudomonadota</taxon>
        <taxon>Betaproteobacteria</taxon>
        <taxon>Nitrosomonadales</taxon>
        <taxon>Methylophilaceae</taxon>
        <taxon>Candidatus Methylopumilus</taxon>
    </lineage>
</organism>
<dbReference type="Pfam" id="PF13181">
    <property type="entry name" value="TPR_8"/>
    <property type="match status" value="1"/>
</dbReference>
<dbReference type="GO" id="GO:0008653">
    <property type="term" value="P:lipopolysaccharide metabolic process"/>
    <property type="evidence" value="ECO:0007669"/>
    <property type="project" value="InterPro"/>
</dbReference>
<name>A0AAX1EZJ7_9PROT</name>
<dbReference type="EMBL" id="CP040953">
    <property type="protein sequence ID" value="QDC41015.1"/>
    <property type="molecule type" value="Genomic_DNA"/>
</dbReference>
<dbReference type="KEGG" id="muv:FIT94_02840"/>
<keyword evidence="1 2" id="KW-0479">Metal-binding</keyword>
<dbReference type="InterPro" id="IPR030865">
    <property type="entry name" value="LapB"/>
</dbReference>
<keyword evidence="2" id="KW-0677">Repeat</keyword>
<evidence type="ECO:0000256" key="2">
    <source>
        <dbReference type="HAMAP-Rule" id="MF_00994"/>
    </source>
</evidence>
<keyword evidence="2 4" id="KW-0812">Transmembrane</keyword>
<dbReference type="GO" id="GO:0005506">
    <property type="term" value="F:iron ion binding"/>
    <property type="evidence" value="ECO:0007669"/>
    <property type="project" value="UniProtKB-UniRule"/>
</dbReference>
<feature type="binding site" evidence="2">
    <location>
        <position position="357"/>
    </location>
    <ligand>
        <name>Fe cation</name>
        <dbReference type="ChEBI" id="CHEBI:24875"/>
    </ligand>
</feature>
<feature type="domain" description="LapB rubredoxin metal binding" evidence="5">
    <location>
        <begin position="355"/>
        <end position="380"/>
    </location>
</feature>
<keyword evidence="2" id="KW-1003">Cell membrane</keyword>
<dbReference type="InterPro" id="IPR019734">
    <property type="entry name" value="TPR_rpt"/>
</dbReference>
<feature type="topological domain" description="Cytoplasmic" evidence="2">
    <location>
        <begin position="25"/>
        <end position="391"/>
    </location>
</feature>
<dbReference type="NCBIfam" id="NF008755">
    <property type="entry name" value="PRK11788.1-3"/>
    <property type="match status" value="1"/>
</dbReference>
<evidence type="ECO:0000256" key="1">
    <source>
        <dbReference type="ARBA" id="ARBA00022723"/>
    </source>
</evidence>
<feature type="binding site" evidence="2">
    <location>
        <position position="360"/>
    </location>
    <ligand>
        <name>Fe cation</name>
        <dbReference type="ChEBI" id="CHEBI:24875"/>
    </ligand>
</feature>
<evidence type="ECO:0000313" key="7">
    <source>
        <dbReference type="Proteomes" id="UP000314901"/>
    </source>
</evidence>
<keyword evidence="2 4" id="KW-0472">Membrane</keyword>
<keyword evidence="2" id="KW-0408">Iron</keyword>
<feature type="transmembrane region" description="Helical" evidence="4">
    <location>
        <begin position="6"/>
        <end position="24"/>
    </location>
</feature>
<reference evidence="6 7" key="1">
    <citation type="journal article" date="2019" name="ISME J.">
        <title>Evolution in action: habitat transition from sediment to the pelagial leads to genome streamlining in Methylophilaceae.</title>
        <authorList>
            <person name="Salcher M."/>
            <person name="Schaefle D."/>
            <person name="Kaspar M."/>
            <person name="Neuenschwander S.M."/>
            <person name="Ghai R."/>
        </authorList>
    </citation>
    <scope>NUCLEOTIDE SEQUENCE [LARGE SCALE GENOMIC DNA]</scope>
    <source>
        <strain evidence="6 7">MMS-RVI-51</strain>
    </source>
</reference>
<evidence type="ECO:0000256" key="3">
    <source>
        <dbReference type="PROSITE-ProRule" id="PRU00339"/>
    </source>
</evidence>
<evidence type="ECO:0000313" key="6">
    <source>
        <dbReference type="EMBL" id="QDC41015.1"/>
    </source>
</evidence>
<dbReference type="GO" id="GO:0009898">
    <property type="term" value="C:cytoplasmic side of plasma membrane"/>
    <property type="evidence" value="ECO:0007669"/>
    <property type="project" value="UniProtKB-UniRule"/>
</dbReference>
<keyword evidence="2" id="KW-0997">Cell inner membrane</keyword>
<dbReference type="Gene3D" id="1.25.40.10">
    <property type="entry name" value="Tetratricopeptide repeat domain"/>
    <property type="match status" value="1"/>
</dbReference>
<comment type="subcellular location">
    <subcellularLocation>
        <location evidence="2">Cell inner membrane</location>
        <topology evidence="2">Single-pass membrane protein</topology>
        <orientation evidence="2">Cytoplasmic side</orientation>
    </subcellularLocation>
</comment>
<accession>A0AAX1EZJ7</accession>
<dbReference type="InterPro" id="IPR041166">
    <property type="entry name" value="Rubredoxin_2"/>
</dbReference>
<gene>
    <name evidence="2 6" type="primary">lapB</name>
    <name evidence="6" type="ORF">FIT94_02840</name>
</gene>
<feature type="binding site" evidence="2">
    <location>
        <position position="374"/>
    </location>
    <ligand>
        <name>Fe cation</name>
        <dbReference type="ChEBI" id="CHEBI:24875"/>
    </ligand>
</feature>
<comment type="similarity">
    <text evidence="2">Belongs to the LapB family.</text>
</comment>
<evidence type="ECO:0000259" key="5">
    <source>
        <dbReference type="Pfam" id="PF18073"/>
    </source>
</evidence>
<dbReference type="Proteomes" id="UP000314901">
    <property type="component" value="Chromosome"/>
</dbReference>
<dbReference type="InterPro" id="IPR011990">
    <property type="entry name" value="TPR-like_helical_dom_sf"/>
</dbReference>
<evidence type="ECO:0000256" key="4">
    <source>
        <dbReference type="SAM" id="Phobius"/>
    </source>
</evidence>
<dbReference type="SUPFAM" id="SSF48452">
    <property type="entry name" value="TPR-like"/>
    <property type="match status" value="1"/>
</dbReference>
<dbReference type="Pfam" id="PF18073">
    <property type="entry name" value="Zn_ribbon_LapB"/>
    <property type="match status" value="1"/>
</dbReference>
<sequence length="391" mass="45106">MMIQFEYWWLLVIPFFFALGWIAARIDIKQLMKESTSLPATYFKGLNYLITNQYEKAVNAFMDAVRINNESLELHFALGSILRRIGHIDRAINMHLDLLENRDLNPAQEESVKAELAQDYLKAGLFDRAEELFLKLESGKYKQYASNALLEIYVKEREWQNAIKMATKLEKESGVSFRLQISHYHCEIALNAILDKDKKLASKSLNDALNAHKKCVRANILLGDLDAEDGEHNKAINYWKKIEFQDPESLGLVASKILNSFEKLKKPEEGLSLLNLYFENYKLRSLLNVIYEATLKLEGFEMAEELARKELIRKPSLQALDQLFQARAMNSKHKEQDIQLIQQTVRNAIGNRRLFTCSGCGFKAKQHHWQCPACNAWEALPSEPTEMNEIS</sequence>
<dbReference type="AlphaFoldDB" id="A0AAX1EZJ7"/>
<dbReference type="GO" id="GO:0046890">
    <property type="term" value="P:regulation of lipid biosynthetic process"/>
    <property type="evidence" value="ECO:0007669"/>
    <property type="project" value="UniProtKB-UniRule"/>
</dbReference>
<dbReference type="PROSITE" id="PS50005">
    <property type="entry name" value="TPR"/>
    <property type="match status" value="1"/>
</dbReference>
<feature type="repeat" description="TPR" evidence="3">
    <location>
        <begin position="38"/>
        <end position="71"/>
    </location>
</feature>
<protein>
    <recommendedName>
        <fullName evidence="2">Lipopolysaccharide assembly protein B</fullName>
    </recommendedName>
</protein>
<proteinExistence type="inferred from homology"/>